<name>H6RU92_BLASD</name>
<evidence type="ECO:0000256" key="3">
    <source>
        <dbReference type="ARBA" id="ARBA00022578"/>
    </source>
</evidence>
<gene>
    <name evidence="8" type="ordered locus">BLASA_4923</name>
</gene>
<dbReference type="InterPro" id="IPR051917">
    <property type="entry name" value="Transposase-Integrase"/>
</dbReference>
<evidence type="ECO:0000313" key="8">
    <source>
        <dbReference type="EMBL" id="CCG05699.1"/>
    </source>
</evidence>
<dbReference type="KEGG" id="bsd:BLASA_4923"/>
<dbReference type="InterPro" id="IPR025246">
    <property type="entry name" value="IS30-like_HTH"/>
</dbReference>
<dbReference type="GO" id="GO:0004803">
    <property type="term" value="F:transposase activity"/>
    <property type="evidence" value="ECO:0007669"/>
    <property type="project" value="InterPro"/>
</dbReference>
<sequence>MHARRDSAAGIRFLAAVKEGRGLKPSARAAGIGKETGYRWLREAFLALRDEGLSVEQAAAELGYCSPLMVDWERQRPGPRGRHHLAVDAGVEDAFWRRFAGGDSIGAATRAAGVGRSTGYRWWRGRYGQLRKQGLTARAAALRLRIPTPLARQWEDQRRRADEHARREREALERRALRTSARHAEELTRRRAPRSDVLARDTRYWELMRAGLSNTAASTILGVHRKTGARIRARRHQQTAPPSRPTERSSRYLSLRERLQIADLLRLDYSIRVIAAELGRYPSTIKRELDRHRDEHGRYLPHHADHVAAQQRRRPRQHKLIAHPRLRTLVQRKLNRCWSPDEISGWLRRTYPTDPTMWLCPETIYRALLVPGGQGLHKRYCRKLRTGRRIRKSRWLTRSGHGAAVRDMTMIDQRPAEVETKQQAGHWEGDLILGVGCASAMMTLRERTTQYGIVINLPVDHTAETVNAAATAAFAPLPAHMKRTLTWDQGVEMARHRELARATGVAIYFAERCSPWQRGANENYNGLLRQYFPKGTDLSVHTDAHVAAVMHELNTRPRKGLNYDTPAARFRAEMRSPSLPPSHG</sequence>
<dbReference type="Pfam" id="PF13936">
    <property type="entry name" value="HTH_38"/>
    <property type="match status" value="1"/>
</dbReference>
<dbReference type="AlphaFoldDB" id="H6RU92"/>
<feature type="region of interest" description="Disordered" evidence="6">
    <location>
        <begin position="229"/>
        <end position="251"/>
    </location>
</feature>
<dbReference type="eggNOG" id="COG2826">
    <property type="taxonomic scope" value="Bacteria"/>
</dbReference>
<feature type="region of interest" description="Disordered" evidence="6">
    <location>
        <begin position="165"/>
        <end position="193"/>
    </location>
</feature>
<evidence type="ECO:0000256" key="5">
    <source>
        <dbReference type="ARBA" id="ARBA00023172"/>
    </source>
</evidence>
<accession>H6RU92</accession>
<evidence type="ECO:0000259" key="7">
    <source>
        <dbReference type="PROSITE" id="PS50994"/>
    </source>
</evidence>
<keyword evidence="9" id="KW-1185">Reference proteome</keyword>
<dbReference type="PROSITE" id="PS01043">
    <property type="entry name" value="TRANSPOSASE_IS30"/>
    <property type="match status" value="1"/>
</dbReference>
<comment type="similarity">
    <text evidence="2">Belongs to the transposase IS30 family.</text>
</comment>
<reference evidence="8 9" key="1">
    <citation type="journal article" date="2012" name="J. Bacteriol.">
        <title>Genome Sequence of Blastococcus saxobsidens DD2, a Stone-Inhabiting Bacterium.</title>
        <authorList>
            <person name="Chouaia B."/>
            <person name="Crotti E."/>
            <person name="Brusetti L."/>
            <person name="Daffonchio D."/>
            <person name="Essoussi I."/>
            <person name="Nouioui I."/>
            <person name="Sbissi I."/>
            <person name="Ghodhbane-Gtari F."/>
            <person name="Gtari M."/>
            <person name="Vacherie B."/>
            <person name="Barbe V."/>
            <person name="Medigue C."/>
            <person name="Gury J."/>
            <person name="Pujic P."/>
            <person name="Normand P."/>
        </authorList>
    </citation>
    <scope>NUCLEOTIDE SEQUENCE [LARGE SCALE GENOMIC DNA]</scope>
    <source>
        <strain evidence="8 9">DD2</strain>
    </source>
</reference>
<evidence type="ECO:0000313" key="9">
    <source>
        <dbReference type="Proteomes" id="UP000007517"/>
    </source>
</evidence>
<dbReference type="GO" id="GO:0015074">
    <property type="term" value="P:DNA integration"/>
    <property type="evidence" value="ECO:0007669"/>
    <property type="project" value="InterPro"/>
</dbReference>
<dbReference type="NCBIfam" id="NF033563">
    <property type="entry name" value="transpos_IS30"/>
    <property type="match status" value="1"/>
</dbReference>
<dbReference type="Proteomes" id="UP000007517">
    <property type="component" value="Chromosome"/>
</dbReference>
<protein>
    <submittedName>
        <fullName evidence="8">Integrase catalytic region (Modular protein)</fullName>
    </submittedName>
</protein>
<dbReference type="PANTHER" id="PTHR10948">
    <property type="entry name" value="TRANSPOSASE"/>
    <property type="match status" value="1"/>
</dbReference>
<comment type="function">
    <text evidence="1">Required for the transposition of the insertion element.</text>
</comment>
<dbReference type="InterPro" id="IPR053392">
    <property type="entry name" value="Transposase_IS30-like"/>
</dbReference>
<keyword evidence="5" id="KW-0233">DNA recombination</keyword>
<reference evidence="9" key="2">
    <citation type="submission" date="2012-02" db="EMBL/GenBank/DDBJ databases">
        <title>Complete genome sequence of Blastococcus saxobsidens strain DD2.</title>
        <authorList>
            <person name="Genoscope."/>
        </authorList>
    </citation>
    <scope>NUCLEOTIDE SEQUENCE [LARGE SCALE GENOMIC DNA]</scope>
    <source>
        <strain evidence="9">DD2</strain>
    </source>
</reference>
<dbReference type="InterPro" id="IPR001584">
    <property type="entry name" value="Integrase_cat-core"/>
</dbReference>
<organism evidence="8 9">
    <name type="scientific">Blastococcus saxobsidens (strain DD2)</name>
    <dbReference type="NCBI Taxonomy" id="1146883"/>
    <lineage>
        <taxon>Bacteria</taxon>
        <taxon>Bacillati</taxon>
        <taxon>Actinomycetota</taxon>
        <taxon>Actinomycetes</taxon>
        <taxon>Geodermatophilales</taxon>
        <taxon>Geodermatophilaceae</taxon>
        <taxon>Blastococcus</taxon>
    </lineage>
</organism>
<dbReference type="Gene3D" id="3.30.420.10">
    <property type="entry name" value="Ribonuclease H-like superfamily/Ribonuclease H"/>
    <property type="match status" value="1"/>
</dbReference>
<keyword evidence="4" id="KW-0238">DNA-binding</keyword>
<feature type="domain" description="Integrase catalytic" evidence="7">
    <location>
        <begin position="411"/>
        <end position="574"/>
    </location>
</feature>
<dbReference type="InterPro" id="IPR001598">
    <property type="entry name" value="Transposase_IS30_CS"/>
</dbReference>
<dbReference type="PROSITE" id="PS50994">
    <property type="entry name" value="INTEGRASE"/>
    <property type="match status" value="1"/>
</dbReference>
<keyword evidence="3" id="KW-0815">Transposition</keyword>
<evidence type="ECO:0000256" key="2">
    <source>
        <dbReference type="ARBA" id="ARBA00006363"/>
    </source>
</evidence>
<dbReference type="RefSeq" id="WP_014378562.1">
    <property type="nucleotide sequence ID" value="NC_016943.1"/>
</dbReference>
<evidence type="ECO:0000256" key="1">
    <source>
        <dbReference type="ARBA" id="ARBA00002190"/>
    </source>
</evidence>
<dbReference type="EMBL" id="FO117623">
    <property type="protein sequence ID" value="CCG05699.1"/>
    <property type="molecule type" value="Genomic_DNA"/>
</dbReference>
<dbReference type="SUPFAM" id="SSF53098">
    <property type="entry name" value="Ribonuclease H-like"/>
    <property type="match status" value="1"/>
</dbReference>
<dbReference type="GO" id="GO:0005829">
    <property type="term" value="C:cytosol"/>
    <property type="evidence" value="ECO:0007669"/>
    <property type="project" value="TreeGrafter"/>
</dbReference>
<proteinExistence type="inferred from homology"/>
<dbReference type="HOGENOM" id="CLU_035706_0_0_11"/>
<dbReference type="OrthoDB" id="9803231at2"/>
<evidence type="ECO:0000256" key="6">
    <source>
        <dbReference type="SAM" id="MobiDB-lite"/>
    </source>
</evidence>
<evidence type="ECO:0000256" key="4">
    <source>
        <dbReference type="ARBA" id="ARBA00023125"/>
    </source>
</evidence>
<dbReference type="GO" id="GO:0006313">
    <property type="term" value="P:DNA transposition"/>
    <property type="evidence" value="ECO:0007669"/>
    <property type="project" value="InterPro"/>
</dbReference>
<dbReference type="InterPro" id="IPR036397">
    <property type="entry name" value="RNaseH_sf"/>
</dbReference>
<dbReference type="InterPro" id="IPR012337">
    <property type="entry name" value="RNaseH-like_sf"/>
</dbReference>
<dbReference type="GO" id="GO:0003677">
    <property type="term" value="F:DNA binding"/>
    <property type="evidence" value="ECO:0007669"/>
    <property type="project" value="UniProtKB-KW"/>
</dbReference>
<dbReference type="PANTHER" id="PTHR10948:SF23">
    <property type="entry name" value="TRANSPOSASE INSI FOR INSERTION SEQUENCE ELEMENT IS30A-RELATED"/>
    <property type="match status" value="1"/>
</dbReference>